<dbReference type="Proteomes" id="UP000233750">
    <property type="component" value="Unassembled WGS sequence"/>
</dbReference>
<gene>
    <name evidence="3" type="ORF">ATK30_2209</name>
    <name evidence="2" type="ORF">H5411_45840</name>
</gene>
<keyword evidence="1" id="KW-1133">Transmembrane helix</keyword>
<reference evidence="2 5" key="2">
    <citation type="submission" date="2020-08" db="EMBL/GenBank/DDBJ databases">
        <title>Amycolatopsis echigonensis JCM 21831.</title>
        <authorList>
            <person name="Tedsree N."/>
            <person name="Kuncharoen N."/>
            <person name="Likhitwitayawuid K."/>
            <person name="Tanasupawat S."/>
        </authorList>
    </citation>
    <scope>NUCLEOTIDE SEQUENCE [LARGE SCALE GENOMIC DNA]</scope>
    <source>
        <strain evidence="2 5">JCM 21831</strain>
    </source>
</reference>
<sequence>MAALVLRILGCVVPLQPIDLPGIRAYRAPPRPCRTGLRTHRRAHRNPLSAVGIAVSAIAQVLGAIMLRKTGRRVSTGVLP</sequence>
<comment type="caution">
    <text evidence="3">The sequence shown here is derived from an EMBL/GenBank/DDBJ whole genome shotgun (WGS) entry which is preliminary data.</text>
</comment>
<accession>A0A8E2B905</accession>
<accession>A0A2N3WC31</accession>
<dbReference type="OrthoDB" id="10016184at2"/>
<dbReference type="EMBL" id="PJMY01000003">
    <property type="protein sequence ID" value="PKV91436.1"/>
    <property type="molecule type" value="Genomic_DNA"/>
</dbReference>
<dbReference type="AlphaFoldDB" id="A0A2N3WC31"/>
<keyword evidence="1" id="KW-0472">Membrane</keyword>
<dbReference type="EMBL" id="JACJHR010000181">
    <property type="protein sequence ID" value="MBB2506414.1"/>
    <property type="molecule type" value="Genomic_DNA"/>
</dbReference>
<feature type="transmembrane region" description="Helical" evidence="1">
    <location>
        <begin position="48"/>
        <end position="67"/>
    </location>
</feature>
<dbReference type="Proteomes" id="UP000550260">
    <property type="component" value="Unassembled WGS sequence"/>
</dbReference>
<evidence type="ECO:0000256" key="1">
    <source>
        <dbReference type="SAM" id="Phobius"/>
    </source>
</evidence>
<proteinExistence type="predicted"/>
<organism evidence="3 4">
    <name type="scientific">Amycolatopsis echigonensis</name>
    <dbReference type="NCBI Taxonomy" id="2576905"/>
    <lineage>
        <taxon>Bacteria</taxon>
        <taxon>Bacillati</taxon>
        <taxon>Actinomycetota</taxon>
        <taxon>Actinomycetes</taxon>
        <taxon>Pseudonocardiales</taxon>
        <taxon>Pseudonocardiaceae</taxon>
        <taxon>Amycolatopsis</taxon>
    </lineage>
</organism>
<evidence type="ECO:0000313" key="4">
    <source>
        <dbReference type="Proteomes" id="UP000233750"/>
    </source>
</evidence>
<evidence type="ECO:0000313" key="2">
    <source>
        <dbReference type="EMBL" id="MBB2506414.1"/>
    </source>
</evidence>
<evidence type="ECO:0000313" key="3">
    <source>
        <dbReference type="EMBL" id="PKV91436.1"/>
    </source>
</evidence>
<evidence type="ECO:0000313" key="5">
    <source>
        <dbReference type="Proteomes" id="UP000550260"/>
    </source>
</evidence>
<protein>
    <submittedName>
        <fullName evidence="3">Uncharacterized protein</fullName>
    </submittedName>
</protein>
<keyword evidence="1" id="KW-0812">Transmembrane</keyword>
<dbReference type="RefSeq" id="WP_101435492.1">
    <property type="nucleotide sequence ID" value="NZ_JACJHR010000181.1"/>
</dbReference>
<name>A0A2N3WC31_9PSEU</name>
<keyword evidence="4" id="KW-1185">Reference proteome</keyword>
<reference evidence="3 4" key="1">
    <citation type="submission" date="2017-12" db="EMBL/GenBank/DDBJ databases">
        <title>Sequencing the genomes of 1000 Actinobacteria strains.</title>
        <authorList>
            <person name="Klenk H.-P."/>
        </authorList>
    </citation>
    <scope>NUCLEOTIDE SEQUENCE [LARGE SCALE GENOMIC DNA]</scope>
    <source>
        <strain evidence="3 4">DSM 45165</strain>
    </source>
</reference>